<comment type="similarity">
    <text evidence="2">Belongs to the DRAM/TMEM150 family.</text>
</comment>
<feature type="transmembrane region" description="Helical" evidence="6">
    <location>
        <begin position="83"/>
        <end position="101"/>
    </location>
</feature>
<evidence type="ECO:0000313" key="8">
    <source>
        <dbReference type="EMBL" id="OWF52366.1"/>
    </source>
</evidence>
<dbReference type="AlphaFoldDB" id="A0A210QUI5"/>
<dbReference type="InterPro" id="IPR050911">
    <property type="entry name" value="DRAM/TMEM150_Autophagy_Mod"/>
</dbReference>
<feature type="transmembrane region" description="Helical" evidence="6">
    <location>
        <begin position="187"/>
        <end position="208"/>
    </location>
</feature>
<dbReference type="OrthoDB" id="191706at2759"/>
<comment type="subcellular location">
    <subcellularLocation>
        <location evidence="1">Endomembrane system</location>
        <topology evidence="1">Multi-pass membrane protein</topology>
    </subcellularLocation>
</comment>
<organism evidence="8 9">
    <name type="scientific">Mizuhopecten yessoensis</name>
    <name type="common">Japanese scallop</name>
    <name type="synonym">Patinopecten yessoensis</name>
    <dbReference type="NCBI Taxonomy" id="6573"/>
    <lineage>
        <taxon>Eukaryota</taxon>
        <taxon>Metazoa</taxon>
        <taxon>Spiralia</taxon>
        <taxon>Lophotrochozoa</taxon>
        <taxon>Mollusca</taxon>
        <taxon>Bivalvia</taxon>
        <taxon>Autobranchia</taxon>
        <taxon>Pteriomorphia</taxon>
        <taxon>Pectinida</taxon>
        <taxon>Pectinoidea</taxon>
        <taxon>Pectinidae</taxon>
        <taxon>Mizuhopecten</taxon>
    </lineage>
</organism>
<keyword evidence="3 6" id="KW-0812">Transmembrane</keyword>
<sequence>MSGVRNFEIQDNSGAVRRRYETGVLTEKMQVCGGGLGYLPICLVLVSFGTFIGSYIIAILKHDVAIYFPYISDTGTKPPESCIFGQFLNIAATLAFCTMYVRYKLVASLTGNEDTKLRRLNNAGLVLGTLSSLGLSIVANFQETVVEPVHLTGASLVLGCGVVYEFVQTYVTYQMHPDFNGQFIARIRLLISVISAIGMVMAFTSAGISRYQTDTKDKLHWKPDEKGFTAHIVSTMSEWVTAAFFLFYFFTYVRDFQKVNVQVKAELRVRHLDEHPYQIPDERSPLLA</sequence>
<evidence type="ECO:0000256" key="5">
    <source>
        <dbReference type="ARBA" id="ARBA00023136"/>
    </source>
</evidence>
<feature type="transmembrane region" description="Helical" evidence="6">
    <location>
        <begin position="228"/>
        <end position="250"/>
    </location>
</feature>
<dbReference type="EMBL" id="NEDP02001812">
    <property type="protein sequence ID" value="OWF52366.1"/>
    <property type="molecule type" value="Genomic_DNA"/>
</dbReference>
<evidence type="ECO:0000256" key="1">
    <source>
        <dbReference type="ARBA" id="ARBA00004127"/>
    </source>
</evidence>
<dbReference type="Proteomes" id="UP000242188">
    <property type="component" value="Unassembled WGS sequence"/>
</dbReference>
<proteinExistence type="inferred from homology"/>
<keyword evidence="4 6" id="KW-1133">Transmembrane helix</keyword>
<dbReference type="InterPro" id="IPR023201">
    <property type="entry name" value="SecY_dom_sf"/>
</dbReference>
<keyword evidence="9" id="KW-1185">Reference proteome</keyword>
<dbReference type="GO" id="GO:0012505">
    <property type="term" value="C:endomembrane system"/>
    <property type="evidence" value="ECO:0007669"/>
    <property type="project" value="UniProtKB-SubCell"/>
</dbReference>
<dbReference type="PANTHER" id="PTHR21324">
    <property type="entry name" value="FASTING-INDUCIBLE INTEGRAL MEMBRANE PROTEIN TM6P1-RELATED"/>
    <property type="match status" value="1"/>
</dbReference>
<feature type="transmembrane region" description="Helical" evidence="6">
    <location>
        <begin position="148"/>
        <end position="167"/>
    </location>
</feature>
<keyword evidence="5 6" id="KW-0472">Membrane</keyword>
<protein>
    <submittedName>
        <fullName evidence="8">DNA damage-regulated autophagy modulator protein 2</fullName>
    </submittedName>
</protein>
<evidence type="ECO:0000256" key="4">
    <source>
        <dbReference type="ARBA" id="ARBA00022989"/>
    </source>
</evidence>
<evidence type="ECO:0000313" key="9">
    <source>
        <dbReference type="Proteomes" id="UP000242188"/>
    </source>
</evidence>
<accession>A0A210QUI5</accession>
<reference evidence="8 9" key="1">
    <citation type="journal article" date="2017" name="Nat. Ecol. Evol.">
        <title>Scallop genome provides insights into evolution of bilaterian karyotype and development.</title>
        <authorList>
            <person name="Wang S."/>
            <person name="Zhang J."/>
            <person name="Jiao W."/>
            <person name="Li J."/>
            <person name="Xun X."/>
            <person name="Sun Y."/>
            <person name="Guo X."/>
            <person name="Huan P."/>
            <person name="Dong B."/>
            <person name="Zhang L."/>
            <person name="Hu X."/>
            <person name="Sun X."/>
            <person name="Wang J."/>
            <person name="Zhao C."/>
            <person name="Wang Y."/>
            <person name="Wang D."/>
            <person name="Huang X."/>
            <person name="Wang R."/>
            <person name="Lv J."/>
            <person name="Li Y."/>
            <person name="Zhang Z."/>
            <person name="Liu B."/>
            <person name="Lu W."/>
            <person name="Hui Y."/>
            <person name="Liang J."/>
            <person name="Zhou Z."/>
            <person name="Hou R."/>
            <person name="Li X."/>
            <person name="Liu Y."/>
            <person name="Li H."/>
            <person name="Ning X."/>
            <person name="Lin Y."/>
            <person name="Zhao L."/>
            <person name="Xing Q."/>
            <person name="Dou J."/>
            <person name="Li Y."/>
            <person name="Mao J."/>
            <person name="Guo H."/>
            <person name="Dou H."/>
            <person name="Li T."/>
            <person name="Mu C."/>
            <person name="Jiang W."/>
            <person name="Fu Q."/>
            <person name="Fu X."/>
            <person name="Miao Y."/>
            <person name="Liu J."/>
            <person name="Yu Q."/>
            <person name="Li R."/>
            <person name="Liao H."/>
            <person name="Li X."/>
            <person name="Kong Y."/>
            <person name="Jiang Z."/>
            <person name="Chourrout D."/>
            <person name="Li R."/>
            <person name="Bao Z."/>
        </authorList>
    </citation>
    <scope>NUCLEOTIDE SEQUENCE [LARGE SCALE GENOMIC DNA]</scope>
    <source>
        <strain evidence="8 9">PY_sf001</strain>
    </source>
</reference>
<gene>
    <name evidence="8" type="ORF">KP79_PYT18533</name>
</gene>
<dbReference type="SUPFAM" id="SSF103491">
    <property type="entry name" value="Preprotein translocase SecY subunit"/>
    <property type="match status" value="1"/>
</dbReference>
<evidence type="ECO:0000256" key="6">
    <source>
        <dbReference type="SAM" id="Phobius"/>
    </source>
</evidence>
<dbReference type="InterPro" id="IPR019402">
    <property type="entry name" value="CWH43_N"/>
</dbReference>
<evidence type="ECO:0000256" key="2">
    <source>
        <dbReference type="ARBA" id="ARBA00006565"/>
    </source>
</evidence>
<feature type="transmembrane region" description="Helical" evidence="6">
    <location>
        <begin position="38"/>
        <end position="60"/>
    </location>
</feature>
<name>A0A210QUI5_MIZYE</name>
<evidence type="ECO:0000256" key="3">
    <source>
        <dbReference type="ARBA" id="ARBA00022692"/>
    </source>
</evidence>
<feature type="transmembrane region" description="Helical" evidence="6">
    <location>
        <begin position="122"/>
        <end position="142"/>
    </location>
</feature>
<dbReference type="PANTHER" id="PTHR21324:SF2">
    <property type="entry name" value="EG:22E5.9 PROTEIN"/>
    <property type="match status" value="1"/>
</dbReference>
<evidence type="ECO:0000259" key="7">
    <source>
        <dbReference type="Pfam" id="PF10277"/>
    </source>
</evidence>
<comment type="caution">
    <text evidence="8">The sequence shown here is derived from an EMBL/GenBank/DDBJ whole genome shotgun (WGS) entry which is preliminary data.</text>
</comment>
<dbReference type="Pfam" id="PF10277">
    <property type="entry name" value="Frag1"/>
    <property type="match status" value="1"/>
</dbReference>
<feature type="domain" description="CWH43-like N-terminal" evidence="7">
    <location>
        <begin position="37"/>
        <end position="258"/>
    </location>
</feature>